<keyword evidence="1" id="KW-0175">Coiled coil</keyword>
<protein>
    <submittedName>
        <fullName evidence="2">Uncharacterized protein</fullName>
    </submittedName>
</protein>
<dbReference type="EMBL" id="JANPWB010000012">
    <property type="protein sequence ID" value="KAJ1115315.1"/>
    <property type="molecule type" value="Genomic_DNA"/>
</dbReference>
<comment type="caution">
    <text evidence="2">The sequence shown here is derived from an EMBL/GenBank/DDBJ whole genome shotgun (WGS) entry which is preliminary data.</text>
</comment>
<dbReference type="Proteomes" id="UP001066276">
    <property type="component" value="Chromosome 8"/>
</dbReference>
<accession>A0AAV7NK60</accession>
<sequence>MVDGKVAELATEESELQQQVAETEEDRAGMVNTIKCQEGRLEMVQAKEEDLENQQRNNNLRVFGVPGRREGEDPRAFIVKFLEQAFMDLADWNIDSQIQHAHHLPTNWGHDNRNFKYPRPFLIYVGSFLLRQAISPKARPTVLLIVDSMSIFVRSDFSKLTTECCWKLQQMSDPLKAIRVQVFLQGQTS</sequence>
<evidence type="ECO:0000313" key="3">
    <source>
        <dbReference type="Proteomes" id="UP001066276"/>
    </source>
</evidence>
<dbReference type="Gene3D" id="3.30.70.1820">
    <property type="entry name" value="L1 transposable element, RRM domain"/>
    <property type="match status" value="1"/>
</dbReference>
<organism evidence="2 3">
    <name type="scientific">Pleurodeles waltl</name>
    <name type="common">Iberian ribbed newt</name>
    <dbReference type="NCBI Taxonomy" id="8319"/>
    <lineage>
        <taxon>Eukaryota</taxon>
        <taxon>Metazoa</taxon>
        <taxon>Chordata</taxon>
        <taxon>Craniata</taxon>
        <taxon>Vertebrata</taxon>
        <taxon>Euteleostomi</taxon>
        <taxon>Amphibia</taxon>
        <taxon>Batrachia</taxon>
        <taxon>Caudata</taxon>
        <taxon>Salamandroidea</taxon>
        <taxon>Salamandridae</taxon>
        <taxon>Pleurodelinae</taxon>
        <taxon>Pleurodeles</taxon>
    </lineage>
</organism>
<evidence type="ECO:0000313" key="2">
    <source>
        <dbReference type="EMBL" id="KAJ1115315.1"/>
    </source>
</evidence>
<proteinExistence type="predicted"/>
<gene>
    <name evidence="2" type="ORF">NDU88_003540</name>
</gene>
<reference evidence="2" key="1">
    <citation type="journal article" date="2022" name="bioRxiv">
        <title>Sequencing and chromosome-scale assembly of the giantPleurodeles waltlgenome.</title>
        <authorList>
            <person name="Brown T."/>
            <person name="Elewa A."/>
            <person name="Iarovenko S."/>
            <person name="Subramanian E."/>
            <person name="Araus A.J."/>
            <person name="Petzold A."/>
            <person name="Susuki M."/>
            <person name="Suzuki K.-i.T."/>
            <person name="Hayashi T."/>
            <person name="Toyoda A."/>
            <person name="Oliveira C."/>
            <person name="Osipova E."/>
            <person name="Leigh N.D."/>
            <person name="Simon A."/>
            <person name="Yun M.H."/>
        </authorList>
    </citation>
    <scope>NUCLEOTIDE SEQUENCE</scope>
    <source>
        <strain evidence="2">20211129_DDA</strain>
        <tissue evidence="2">Liver</tissue>
    </source>
</reference>
<evidence type="ECO:0000256" key="1">
    <source>
        <dbReference type="SAM" id="Coils"/>
    </source>
</evidence>
<keyword evidence="3" id="KW-1185">Reference proteome</keyword>
<name>A0AAV7NK60_PLEWA</name>
<dbReference type="AlphaFoldDB" id="A0AAV7NK60"/>
<feature type="coiled-coil region" evidence="1">
    <location>
        <begin position="6"/>
        <end position="54"/>
    </location>
</feature>